<dbReference type="Gene3D" id="1.25.40.20">
    <property type="entry name" value="Ankyrin repeat-containing domain"/>
    <property type="match status" value="2"/>
</dbReference>
<dbReference type="PRINTS" id="PR00622">
    <property type="entry name" value="HISTONEH3"/>
</dbReference>
<evidence type="ECO:0000256" key="1">
    <source>
        <dbReference type="ARBA" id="ARBA00002001"/>
    </source>
</evidence>
<dbReference type="GO" id="GO:0045944">
    <property type="term" value="P:positive regulation of transcription by RNA polymerase II"/>
    <property type="evidence" value="ECO:0007669"/>
    <property type="project" value="TreeGrafter"/>
</dbReference>
<dbReference type="InterPro" id="IPR036770">
    <property type="entry name" value="Ankyrin_rpt-contain_sf"/>
</dbReference>
<evidence type="ECO:0000256" key="8">
    <source>
        <dbReference type="PROSITE-ProRule" id="PRU00023"/>
    </source>
</evidence>
<evidence type="ECO:0000256" key="5">
    <source>
        <dbReference type="ARBA" id="ARBA00022737"/>
    </source>
</evidence>
<keyword evidence="5" id="KW-0677">Repeat</keyword>
<feature type="region of interest" description="Disordered" evidence="9">
    <location>
        <begin position="90"/>
        <end position="109"/>
    </location>
</feature>
<feature type="compositionally biased region" description="Basic and acidic residues" evidence="9">
    <location>
        <begin position="91"/>
        <end position="101"/>
    </location>
</feature>
<protein>
    <submittedName>
        <fullName evidence="10">Uncharacterized protein</fullName>
    </submittedName>
</protein>
<keyword evidence="4" id="KW-0158">Chromosome</keyword>
<dbReference type="Proteomes" id="UP001147760">
    <property type="component" value="Unassembled WGS sequence"/>
</dbReference>
<dbReference type="GO" id="GO:0005634">
    <property type="term" value="C:nucleus"/>
    <property type="evidence" value="ECO:0007669"/>
    <property type="project" value="TreeGrafter"/>
</dbReference>
<dbReference type="PROSITE" id="PS50088">
    <property type="entry name" value="ANK_REPEAT"/>
    <property type="match status" value="2"/>
</dbReference>
<reference evidence="10" key="2">
    <citation type="journal article" date="2023" name="IMA Fungus">
        <title>Comparative genomic study of the Penicillium genus elucidates a diverse pangenome and 15 lateral gene transfer events.</title>
        <authorList>
            <person name="Petersen C."/>
            <person name="Sorensen T."/>
            <person name="Nielsen M.R."/>
            <person name="Sondergaard T.E."/>
            <person name="Sorensen J.L."/>
            <person name="Fitzpatrick D.A."/>
            <person name="Frisvad J.C."/>
            <person name="Nielsen K.L."/>
        </authorList>
    </citation>
    <scope>NUCLEOTIDE SEQUENCE</scope>
    <source>
        <strain evidence="10">IBT 17660</strain>
    </source>
</reference>
<dbReference type="PANTHER" id="PTHR24193:SF121">
    <property type="entry name" value="ADA2A-CONTAINING COMPLEX COMPONENT 3, ISOFORM D"/>
    <property type="match status" value="1"/>
</dbReference>
<feature type="region of interest" description="Disordered" evidence="9">
    <location>
        <begin position="246"/>
        <end position="275"/>
    </location>
</feature>
<dbReference type="SMART" id="SM00248">
    <property type="entry name" value="ANK"/>
    <property type="match status" value="3"/>
</dbReference>
<feature type="compositionally biased region" description="Low complexity" evidence="9">
    <location>
        <begin position="253"/>
        <end position="263"/>
    </location>
</feature>
<dbReference type="GO" id="GO:0030527">
    <property type="term" value="F:structural constituent of chromatin"/>
    <property type="evidence" value="ECO:0007669"/>
    <property type="project" value="InterPro"/>
</dbReference>
<evidence type="ECO:0000256" key="6">
    <source>
        <dbReference type="ARBA" id="ARBA00023043"/>
    </source>
</evidence>
<accession>A0A9W9X7L5</accession>
<keyword evidence="6 8" id="KW-0040">ANK repeat</keyword>
<keyword evidence="7" id="KW-0544">Nucleosome core</keyword>
<reference evidence="10" key="1">
    <citation type="submission" date="2022-12" db="EMBL/GenBank/DDBJ databases">
        <authorList>
            <person name="Petersen C."/>
        </authorList>
    </citation>
    <scope>NUCLEOTIDE SEQUENCE</scope>
    <source>
        <strain evidence="10">IBT 17660</strain>
    </source>
</reference>
<dbReference type="PANTHER" id="PTHR24193">
    <property type="entry name" value="ANKYRIN REPEAT PROTEIN"/>
    <property type="match status" value="1"/>
</dbReference>
<feature type="region of interest" description="Disordered" evidence="9">
    <location>
        <begin position="1"/>
        <end position="84"/>
    </location>
</feature>
<dbReference type="InterPro" id="IPR002110">
    <property type="entry name" value="Ankyrin_rpt"/>
</dbReference>
<name>A0A9W9X7L5_9EURO</name>
<feature type="repeat" description="ANK" evidence="8">
    <location>
        <begin position="68"/>
        <end position="100"/>
    </location>
</feature>
<dbReference type="PROSITE" id="PS50297">
    <property type="entry name" value="ANK_REP_REGION"/>
    <property type="match status" value="2"/>
</dbReference>
<keyword evidence="7" id="KW-0238">DNA-binding</keyword>
<comment type="subunit">
    <text evidence="3">The nucleosome is a histone octamer containing two molecules each of H2A, H2B, H3 and H4 assembled in one H3-H4 heterotetramer and two H2A-H2B heterodimers. The octamer wraps approximately 147 bp of DNA.</text>
</comment>
<dbReference type="EMBL" id="JAPWDO010000001">
    <property type="protein sequence ID" value="KAJ5485843.1"/>
    <property type="molecule type" value="Genomic_DNA"/>
</dbReference>
<dbReference type="SUPFAM" id="SSF48403">
    <property type="entry name" value="Ankyrin repeat"/>
    <property type="match status" value="1"/>
</dbReference>
<dbReference type="AlphaFoldDB" id="A0A9W9X7L5"/>
<keyword evidence="11" id="KW-1185">Reference proteome</keyword>
<evidence type="ECO:0000313" key="10">
    <source>
        <dbReference type="EMBL" id="KAJ5485843.1"/>
    </source>
</evidence>
<dbReference type="InterPro" id="IPR050663">
    <property type="entry name" value="Ankyrin-SOCS_Box"/>
</dbReference>
<sequence>MPPHAKVTICVSNVTDKDTRKPTGGKSIRTKQTVRKPTGGKTPRKSTRAKPPGKSARKSFSHKEIPSKNSTPLHLAAESGEKGVVQSLLRRGADPKKKDSDGNTPSDLARLNGHAAIENLFLEASKNASNDEETEEGRTAVHMAFSIAKETVLHRGWRHLNTGRLWTQLCGCDSATLDKEIDNWKDVMPNLLFAALDNWNDGLAKILLKHTVDVSVKDEYGWTLLHKACELGSAEIVSELVDRGAQIDERGPSGKTPPSSGGSVQEAGGDYGAAG</sequence>
<dbReference type="GO" id="GO:0000786">
    <property type="term" value="C:nucleosome"/>
    <property type="evidence" value="ECO:0007669"/>
    <property type="project" value="UniProtKB-KW"/>
</dbReference>
<gene>
    <name evidence="10" type="ORF">N7530_000143</name>
</gene>
<organism evidence="10 11">
    <name type="scientific">Penicillium desertorum</name>
    <dbReference type="NCBI Taxonomy" id="1303715"/>
    <lineage>
        <taxon>Eukaryota</taxon>
        <taxon>Fungi</taxon>
        <taxon>Dikarya</taxon>
        <taxon>Ascomycota</taxon>
        <taxon>Pezizomycotina</taxon>
        <taxon>Eurotiomycetes</taxon>
        <taxon>Eurotiomycetidae</taxon>
        <taxon>Eurotiales</taxon>
        <taxon>Aspergillaceae</taxon>
        <taxon>Penicillium</taxon>
    </lineage>
</organism>
<comment type="caution">
    <text evidence="10">The sequence shown here is derived from an EMBL/GenBank/DDBJ whole genome shotgun (WGS) entry which is preliminary data.</text>
</comment>
<evidence type="ECO:0000313" key="11">
    <source>
        <dbReference type="Proteomes" id="UP001147760"/>
    </source>
</evidence>
<evidence type="ECO:0000256" key="2">
    <source>
        <dbReference type="ARBA" id="ARBA00004286"/>
    </source>
</evidence>
<dbReference type="Pfam" id="PF12796">
    <property type="entry name" value="Ank_2"/>
    <property type="match status" value="2"/>
</dbReference>
<comment type="function">
    <text evidence="1">Core component of nucleosome. Nucleosomes wrap and compact DNA into chromatin, limiting DNA accessibility to the cellular machineries which require DNA as a template. Histones thereby play a central role in transcription regulation, DNA repair, DNA replication and chromosomal stability. DNA accessibility is regulated via a complex set of post-translational modifications of histones, also called histone code, and nucleosome remodeling.</text>
</comment>
<proteinExistence type="predicted"/>
<dbReference type="GO" id="GO:0000976">
    <property type="term" value="F:transcription cis-regulatory region binding"/>
    <property type="evidence" value="ECO:0007669"/>
    <property type="project" value="TreeGrafter"/>
</dbReference>
<dbReference type="OrthoDB" id="366390at2759"/>
<dbReference type="InterPro" id="IPR000164">
    <property type="entry name" value="Histone_H3/CENP-A"/>
</dbReference>
<evidence type="ECO:0000256" key="4">
    <source>
        <dbReference type="ARBA" id="ARBA00022454"/>
    </source>
</evidence>
<evidence type="ECO:0000256" key="3">
    <source>
        <dbReference type="ARBA" id="ARBA00011538"/>
    </source>
</evidence>
<feature type="repeat" description="ANK" evidence="8">
    <location>
        <begin position="220"/>
        <end position="252"/>
    </location>
</feature>
<evidence type="ECO:0000256" key="9">
    <source>
        <dbReference type="SAM" id="MobiDB-lite"/>
    </source>
</evidence>
<comment type="subcellular location">
    <subcellularLocation>
        <location evidence="2">Chromosome</location>
    </subcellularLocation>
</comment>
<evidence type="ECO:0000256" key="7">
    <source>
        <dbReference type="ARBA" id="ARBA00023269"/>
    </source>
</evidence>